<evidence type="ECO:0000313" key="2">
    <source>
        <dbReference type="EMBL" id="SOD95871.1"/>
    </source>
</evidence>
<accession>A0A286GK06</accession>
<evidence type="ECO:0000313" key="3">
    <source>
        <dbReference type="Proteomes" id="UP000219621"/>
    </source>
</evidence>
<feature type="region of interest" description="Disordered" evidence="1">
    <location>
        <begin position="1"/>
        <end position="21"/>
    </location>
</feature>
<dbReference type="AlphaFoldDB" id="A0A286GK06"/>
<name>A0A286GK06_9PROT</name>
<reference evidence="2 3" key="1">
    <citation type="submission" date="2017-09" db="EMBL/GenBank/DDBJ databases">
        <authorList>
            <person name="Ehlers B."/>
            <person name="Leendertz F.H."/>
        </authorList>
    </citation>
    <scope>NUCLEOTIDE SEQUENCE [LARGE SCALE GENOMIC DNA]</scope>
    <source>
        <strain evidence="2 3">USBA 140</strain>
    </source>
</reference>
<organism evidence="2 3">
    <name type="scientific">Caenispirillum bisanense</name>
    <dbReference type="NCBI Taxonomy" id="414052"/>
    <lineage>
        <taxon>Bacteria</taxon>
        <taxon>Pseudomonadati</taxon>
        <taxon>Pseudomonadota</taxon>
        <taxon>Alphaproteobacteria</taxon>
        <taxon>Rhodospirillales</taxon>
        <taxon>Novispirillaceae</taxon>
        <taxon>Caenispirillum</taxon>
    </lineage>
</organism>
<sequence length="73" mass="7777">MTRRTFDLPEHLDEPVSGGQVEKERTVRAEVLRAAVEVGLTDVRAGRVTAVADGGISEYVAGLLDRARAAACP</sequence>
<proteinExistence type="predicted"/>
<protein>
    <submittedName>
        <fullName evidence="2">Uncharacterized protein</fullName>
    </submittedName>
</protein>
<keyword evidence="3" id="KW-1185">Reference proteome</keyword>
<feature type="compositionally biased region" description="Basic and acidic residues" evidence="1">
    <location>
        <begin position="1"/>
        <end position="14"/>
    </location>
</feature>
<gene>
    <name evidence="2" type="ORF">SAMN05421508_10538</name>
</gene>
<dbReference type="EMBL" id="OCNJ01000005">
    <property type="protein sequence ID" value="SOD95871.1"/>
    <property type="molecule type" value="Genomic_DNA"/>
</dbReference>
<evidence type="ECO:0000256" key="1">
    <source>
        <dbReference type="SAM" id="MobiDB-lite"/>
    </source>
</evidence>
<dbReference type="Proteomes" id="UP000219621">
    <property type="component" value="Unassembled WGS sequence"/>
</dbReference>
<dbReference type="RefSeq" id="WP_097279425.1">
    <property type="nucleotide sequence ID" value="NZ_OCNJ01000005.1"/>
</dbReference>